<dbReference type="AlphaFoldDB" id="E2ZKJ1"/>
<comment type="caution">
    <text evidence="1">The sequence shown here is derived from an EMBL/GenBank/DDBJ whole genome shotgun (WGS) entry which is preliminary data.</text>
</comment>
<evidence type="ECO:0000313" key="1">
    <source>
        <dbReference type="EMBL" id="EFQ06320.1"/>
    </source>
</evidence>
<proteinExistence type="predicted"/>
<dbReference type="Proteomes" id="UP000006028">
    <property type="component" value="Unassembled WGS sequence"/>
</dbReference>
<organism evidence="1 2">
    <name type="scientific">Faecalibacterium cf. prausnitzii KLE1255</name>
    <dbReference type="NCBI Taxonomy" id="748224"/>
    <lineage>
        <taxon>Bacteria</taxon>
        <taxon>Bacillati</taxon>
        <taxon>Bacillota</taxon>
        <taxon>Clostridia</taxon>
        <taxon>Eubacteriales</taxon>
        <taxon>Oscillospiraceae</taxon>
        <taxon>Faecalibacterium</taxon>
    </lineage>
</organism>
<evidence type="ECO:0000313" key="2">
    <source>
        <dbReference type="Proteomes" id="UP000006028"/>
    </source>
</evidence>
<protein>
    <submittedName>
        <fullName evidence="1">Uncharacterized protein</fullName>
    </submittedName>
</protein>
<sequence>MITNNIDVLFIAEQQRWGAHFCIRKELLPSSRGKAPSLRELVAKQTEGVCSLIKTES</sequence>
<dbReference type="STRING" id="748224.HMPREF9436_02174"/>
<reference evidence="1 2" key="1">
    <citation type="submission" date="2010-08" db="EMBL/GenBank/DDBJ databases">
        <authorList>
            <person name="Weinstock G."/>
            <person name="Sodergren E."/>
            <person name="Clifton S."/>
            <person name="Fulton L."/>
            <person name="Fulton B."/>
            <person name="Courtney L."/>
            <person name="Fronick C."/>
            <person name="Harrison M."/>
            <person name="Strong C."/>
            <person name="Farmer C."/>
            <person name="Delahaunty K."/>
            <person name="Markovic C."/>
            <person name="Hall O."/>
            <person name="Minx P."/>
            <person name="Tomlinson C."/>
            <person name="Mitreva M."/>
            <person name="Hou S."/>
            <person name="Chen J."/>
            <person name="Wollam A."/>
            <person name="Pepin K.H."/>
            <person name="Johnson M."/>
            <person name="Bhonagiri V."/>
            <person name="Zhang X."/>
            <person name="Suruliraj S."/>
            <person name="Warren W."/>
            <person name="Chinwalla A."/>
            <person name="Mardis E.R."/>
            <person name="Wilson R.K."/>
        </authorList>
    </citation>
    <scope>NUCLEOTIDE SEQUENCE [LARGE SCALE GENOMIC DNA]</scope>
    <source>
        <strain evidence="1 2">KLE1255</strain>
    </source>
</reference>
<dbReference type="BioCyc" id="FCF748224-HMP:GTSS-1280-MONOMER"/>
<gene>
    <name evidence="1" type="ORF">HMPREF9436_02174</name>
</gene>
<dbReference type="HOGENOM" id="CLU_2990021_0_0_9"/>
<dbReference type="EMBL" id="AECU01000172">
    <property type="protein sequence ID" value="EFQ06320.1"/>
    <property type="molecule type" value="Genomic_DNA"/>
</dbReference>
<name>E2ZKJ1_9FIRM</name>
<accession>E2ZKJ1</accession>